<dbReference type="InterPro" id="IPR003615">
    <property type="entry name" value="HNH_nuc"/>
</dbReference>
<keyword evidence="1" id="KW-0540">Nuclease</keyword>
<dbReference type="GO" id="GO:0004519">
    <property type="term" value="F:endonuclease activity"/>
    <property type="evidence" value="ECO:0007669"/>
    <property type="project" value="UniProtKB-KW"/>
</dbReference>
<proteinExistence type="predicted"/>
<dbReference type="EMBL" id="QROY01000017">
    <property type="protein sequence ID" value="RHL65160.1"/>
    <property type="molecule type" value="Genomic_DNA"/>
</dbReference>
<dbReference type="Proteomes" id="UP000285201">
    <property type="component" value="Unassembled WGS sequence"/>
</dbReference>
<organism evidence="1 2">
    <name type="scientific">Lachnospira eligens</name>
    <dbReference type="NCBI Taxonomy" id="39485"/>
    <lineage>
        <taxon>Bacteria</taxon>
        <taxon>Bacillati</taxon>
        <taxon>Bacillota</taxon>
        <taxon>Clostridia</taxon>
        <taxon>Lachnospirales</taxon>
        <taxon>Lachnospiraceae</taxon>
        <taxon>Lachnospira</taxon>
    </lineage>
</organism>
<evidence type="ECO:0000313" key="2">
    <source>
        <dbReference type="Proteomes" id="UP000285201"/>
    </source>
</evidence>
<evidence type="ECO:0000313" key="1">
    <source>
        <dbReference type="EMBL" id="RHL65160.1"/>
    </source>
</evidence>
<gene>
    <name evidence="1" type="ORF">DW007_13965</name>
</gene>
<keyword evidence="1" id="KW-0378">Hydrolase</keyword>
<dbReference type="CDD" id="cd00085">
    <property type="entry name" value="HNHc"/>
    <property type="match status" value="1"/>
</dbReference>
<dbReference type="RefSeq" id="WP_118010207.1">
    <property type="nucleotide sequence ID" value="NZ_QRNK01000126.1"/>
</dbReference>
<reference evidence="1 2" key="1">
    <citation type="submission" date="2018-08" db="EMBL/GenBank/DDBJ databases">
        <title>A genome reference for cultivated species of the human gut microbiota.</title>
        <authorList>
            <person name="Zou Y."/>
            <person name="Xue W."/>
            <person name="Luo G."/>
        </authorList>
    </citation>
    <scope>NUCLEOTIDE SEQUENCE [LARGE SCALE GENOMIC DNA]</scope>
    <source>
        <strain evidence="1 2">AF36-7BH</strain>
    </source>
</reference>
<dbReference type="AlphaFoldDB" id="A0A415M8C1"/>
<dbReference type="Gene3D" id="1.10.30.50">
    <property type="match status" value="1"/>
</dbReference>
<protein>
    <submittedName>
        <fullName evidence="1">HNH endonuclease</fullName>
    </submittedName>
</protein>
<keyword evidence="1" id="KW-0255">Endonuclease</keyword>
<name>A0A415M8C1_9FIRM</name>
<accession>A0A415M8C1</accession>
<comment type="caution">
    <text evidence="1">The sequence shown here is derived from an EMBL/GenBank/DDBJ whole genome shotgun (WGS) entry which is preliminary data.</text>
</comment>
<sequence>MPDAFPYQSHWKMEECHSAYWELVPTIDHIIPIAIGGEDNPSNYATTSMLHNSVKSNWTIEQLNWKLYPTGDINEYDGLTDLFVRLTENDLELFDDPYIKRWYKLSVGMK</sequence>